<feature type="transmembrane region" description="Helical" evidence="5">
    <location>
        <begin position="150"/>
        <end position="171"/>
    </location>
</feature>
<dbReference type="Proteomes" id="UP001305779">
    <property type="component" value="Unassembled WGS sequence"/>
</dbReference>
<comment type="subcellular location">
    <subcellularLocation>
        <location evidence="1">Membrane</location>
        <topology evidence="1">Multi-pass membrane protein</topology>
    </subcellularLocation>
</comment>
<reference evidence="7 8" key="1">
    <citation type="journal article" date="2023" name="G3 (Bethesda)">
        <title>A chromosome-level genome assembly of Zasmidium syzygii isolated from banana leaves.</title>
        <authorList>
            <person name="van Westerhoven A.C."/>
            <person name="Mehrabi R."/>
            <person name="Talebi R."/>
            <person name="Steentjes M.B.F."/>
            <person name="Corcolon B."/>
            <person name="Chong P.A."/>
            <person name="Kema G.H.J."/>
            <person name="Seidl M.F."/>
        </authorList>
    </citation>
    <scope>NUCLEOTIDE SEQUENCE [LARGE SCALE GENOMIC DNA]</scope>
    <source>
        <strain evidence="7 8">P124</strain>
    </source>
</reference>
<dbReference type="Gene3D" id="1.20.1250.20">
    <property type="entry name" value="MFS general substrate transporter like domains"/>
    <property type="match status" value="2"/>
</dbReference>
<dbReference type="SUPFAM" id="SSF103473">
    <property type="entry name" value="MFS general substrate transporter"/>
    <property type="match status" value="1"/>
</dbReference>
<feature type="domain" description="Major facilitator superfamily (MFS) profile" evidence="6">
    <location>
        <begin position="59"/>
        <end position="459"/>
    </location>
</feature>
<dbReference type="PROSITE" id="PS50850">
    <property type="entry name" value="MFS"/>
    <property type="match status" value="1"/>
</dbReference>
<feature type="transmembrane region" description="Helical" evidence="5">
    <location>
        <begin position="293"/>
        <end position="311"/>
    </location>
</feature>
<dbReference type="InterPro" id="IPR011701">
    <property type="entry name" value="MFS"/>
</dbReference>
<feature type="transmembrane region" description="Helical" evidence="5">
    <location>
        <begin position="214"/>
        <end position="233"/>
    </location>
</feature>
<evidence type="ECO:0000256" key="5">
    <source>
        <dbReference type="SAM" id="Phobius"/>
    </source>
</evidence>
<dbReference type="InterPro" id="IPR020846">
    <property type="entry name" value="MFS_dom"/>
</dbReference>
<keyword evidence="3 5" id="KW-1133">Transmembrane helix</keyword>
<evidence type="ECO:0000256" key="2">
    <source>
        <dbReference type="ARBA" id="ARBA00022692"/>
    </source>
</evidence>
<evidence type="ECO:0000256" key="3">
    <source>
        <dbReference type="ARBA" id="ARBA00022989"/>
    </source>
</evidence>
<gene>
    <name evidence="7" type="ORF">PRZ48_005363</name>
</gene>
<feature type="transmembrane region" description="Helical" evidence="5">
    <location>
        <begin position="253"/>
        <end position="278"/>
    </location>
</feature>
<dbReference type="PANTHER" id="PTHR42718">
    <property type="entry name" value="MAJOR FACILITATOR SUPERFAMILY MULTIDRUG TRANSPORTER MFSC"/>
    <property type="match status" value="1"/>
</dbReference>
<evidence type="ECO:0000313" key="7">
    <source>
        <dbReference type="EMBL" id="KAK4504447.1"/>
    </source>
</evidence>
<feature type="transmembrane region" description="Helical" evidence="5">
    <location>
        <begin position="318"/>
        <end position="337"/>
    </location>
</feature>
<feature type="transmembrane region" description="Helical" evidence="5">
    <location>
        <begin position="60"/>
        <end position="81"/>
    </location>
</feature>
<protein>
    <recommendedName>
        <fullName evidence="6">Major facilitator superfamily (MFS) profile domain-containing protein</fullName>
    </recommendedName>
</protein>
<proteinExistence type="predicted"/>
<comment type="caution">
    <text evidence="7">The sequence shown here is derived from an EMBL/GenBank/DDBJ whole genome shotgun (WGS) entry which is preliminary data.</text>
</comment>
<organism evidence="7 8">
    <name type="scientific">Zasmidium cellare</name>
    <name type="common">Wine cellar mold</name>
    <name type="synonym">Racodium cellare</name>
    <dbReference type="NCBI Taxonomy" id="395010"/>
    <lineage>
        <taxon>Eukaryota</taxon>
        <taxon>Fungi</taxon>
        <taxon>Dikarya</taxon>
        <taxon>Ascomycota</taxon>
        <taxon>Pezizomycotina</taxon>
        <taxon>Dothideomycetes</taxon>
        <taxon>Dothideomycetidae</taxon>
        <taxon>Mycosphaerellales</taxon>
        <taxon>Mycosphaerellaceae</taxon>
        <taxon>Zasmidium</taxon>
    </lineage>
</organism>
<evidence type="ECO:0000259" key="6">
    <source>
        <dbReference type="PROSITE" id="PS50850"/>
    </source>
</evidence>
<feature type="transmembrane region" description="Helical" evidence="5">
    <location>
        <begin position="380"/>
        <end position="403"/>
    </location>
</feature>
<evidence type="ECO:0000256" key="4">
    <source>
        <dbReference type="ARBA" id="ARBA00023136"/>
    </source>
</evidence>
<evidence type="ECO:0000256" key="1">
    <source>
        <dbReference type="ARBA" id="ARBA00004141"/>
    </source>
</evidence>
<dbReference type="InterPro" id="IPR036259">
    <property type="entry name" value="MFS_trans_sf"/>
</dbReference>
<dbReference type="PANTHER" id="PTHR42718:SF27">
    <property type="entry name" value="TRANSPORTER, PUTATIVE-RELATED"/>
    <property type="match status" value="1"/>
</dbReference>
<evidence type="ECO:0000313" key="8">
    <source>
        <dbReference type="Proteomes" id="UP001305779"/>
    </source>
</evidence>
<feature type="transmembrane region" description="Helical" evidence="5">
    <location>
        <begin position="428"/>
        <end position="448"/>
    </location>
</feature>
<accession>A0ABR0ESF3</accession>
<dbReference type="EMBL" id="JAXOVC010000003">
    <property type="protein sequence ID" value="KAK4504447.1"/>
    <property type="molecule type" value="Genomic_DNA"/>
</dbReference>
<sequence>MATLTTLELEPLENLTPIPKQPALEITEHAGHTVAGPAPPSSSPSTPSPKLTPLRTWTTILQLSSINLLSSFSNGLLAIGLPTIASDLSIPPNLLLWPNSVFYLTSGSCLLIAGSLADVLGPKKVFLPGCLLVGVFMLLCGVARDGVELIMFRAMQGIATAMVLPSAVSIVSTNVEDGRPRNIGFAAIFLAMPLGFAVGMLSANTANIKTATGIALLVISLVLVPAFIAWMHFQEKRGKPALIPNSMWKNSAFTSVCLMIMLSSSVNSCLEIFCSLFFQQVQLSTPLTAGLKILPQVLTGALLNALVGTFVNKTPIHLLVLAGNILQAGSPLLMATINPTWPYWTSAFFAQLLAPLSVDILFTVGTIVVSNAFPAKEQALGGAVFNTFAQLGTSVGLCGMSVIQESVTKASGVEDKESPEAVMEGLRAAFRAMVGMMGCACVVGAVGLRRVGKVGVKRD</sequence>
<keyword evidence="2 5" id="KW-0812">Transmembrane</keyword>
<feature type="transmembrane region" description="Helical" evidence="5">
    <location>
        <begin position="125"/>
        <end position="144"/>
    </location>
</feature>
<feature type="transmembrane region" description="Helical" evidence="5">
    <location>
        <begin position="101"/>
        <end position="120"/>
    </location>
</feature>
<keyword evidence="8" id="KW-1185">Reference proteome</keyword>
<dbReference type="Pfam" id="PF07690">
    <property type="entry name" value="MFS_1"/>
    <property type="match status" value="1"/>
</dbReference>
<feature type="transmembrane region" description="Helical" evidence="5">
    <location>
        <begin position="183"/>
        <end position="202"/>
    </location>
</feature>
<name>A0ABR0ESF3_ZASCE</name>
<keyword evidence="4 5" id="KW-0472">Membrane</keyword>
<feature type="transmembrane region" description="Helical" evidence="5">
    <location>
        <begin position="343"/>
        <end position="368"/>
    </location>
</feature>